<dbReference type="Pfam" id="PF02163">
    <property type="entry name" value="Peptidase_M50"/>
    <property type="match status" value="1"/>
</dbReference>
<dbReference type="GO" id="GO:0004222">
    <property type="term" value="F:metalloendopeptidase activity"/>
    <property type="evidence" value="ECO:0007669"/>
    <property type="project" value="InterPro"/>
</dbReference>
<comment type="cofactor">
    <cofactor evidence="1">
        <name>Zn(2+)</name>
        <dbReference type="ChEBI" id="CHEBI:29105"/>
    </cofactor>
</comment>
<keyword evidence="7 10" id="KW-1133">Transmembrane helix</keyword>
<keyword evidence="9 10" id="KW-0472">Membrane</keyword>
<keyword evidence="3" id="KW-0645">Protease</keyword>
<feature type="domain" description="Peptidase M50" evidence="11">
    <location>
        <begin position="7"/>
        <end position="109"/>
    </location>
</feature>
<dbReference type="GO" id="GO:0016020">
    <property type="term" value="C:membrane"/>
    <property type="evidence" value="ECO:0007669"/>
    <property type="project" value="UniProtKB-SubCell"/>
</dbReference>
<name>A0A0F9DBF6_9ZZZZ</name>
<dbReference type="InterPro" id="IPR008915">
    <property type="entry name" value="Peptidase_M50"/>
</dbReference>
<evidence type="ECO:0000256" key="2">
    <source>
        <dbReference type="ARBA" id="ARBA00004141"/>
    </source>
</evidence>
<comment type="subcellular location">
    <subcellularLocation>
        <location evidence="2">Membrane</location>
        <topology evidence="2">Multi-pass membrane protein</topology>
    </subcellularLocation>
</comment>
<feature type="transmembrane region" description="Helical" evidence="10">
    <location>
        <begin position="88"/>
        <end position="109"/>
    </location>
</feature>
<evidence type="ECO:0000256" key="9">
    <source>
        <dbReference type="ARBA" id="ARBA00023136"/>
    </source>
</evidence>
<dbReference type="PANTHER" id="PTHR42837">
    <property type="entry name" value="REGULATOR OF SIGMA-E PROTEASE RSEP"/>
    <property type="match status" value="1"/>
</dbReference>
<evidence type="ECO:0000256" key="3">
    <source>
        <dbReference type="ARBA" id="ARBA00022670"/>
    </source>
</evidence>
<evidence type="ECO:0000256" key="5">
    <source>
        <dbReference type="ARBA" id="ARBA00022801"/>
    </source>
</evidence>
<sequence>MIDIGIFIGCLILTVGVHELGHMVVALLCGVRVEAFAIGFGKPILHKKLWGIDFRICPILLGGYTKLAGEFKKHVSDGFLAQRYSKKACILVAGVAMNILLACICYWLNYKSISIGIWVDWQLVVN</sequence>
<evidence type="ECO:0000313" key="12">
    <source>
        <dbReference type="EMBL" id="KKL58989.1"/>
    </source>
</evidence>
<evidence type="ECO:0000259" key="11">
    <source>
        <dbReference type="Pfam" id="PF02163"/>
    </source>
</evidence>
<dbReference type="AlphaFoldDB" id="A0A0F9DBF6"/>
<keyword evidence="6" id="KW-0862">Zinc</keyword>
<keyword evidence="8" id="KW-0482">Metalloprotease</keyword>
<evidence type="ECO:0000256" key="8">
    <source>
        <dbReference type="ARBA" id="ARBA00023049"/>
    </source>
</evidence>
<proteinExistence type="predicted"/>
<gene>
    <name evidence="12" type="ORF">LCGC14_2219790</name>
</gene>
<reference evidence="12" key="1">
    <citation type="journal article" date="2015" name="Nature">
        <title>Complex archaea that bridge the gap between prokaryotes and eukaryotes.</title>
        <authorList>
            <person name="Spang A."/>
            <person name="Saw J.H."/>
            <person name="Jorgensen S.L."/>
            <person name="Zaremba-Niedzwiedzka K."/>
            <person name="Martijn J."/>
            <person name="Lind A.E."/>
            <person name="van Eijk R."/>
            <person name="Schleper C."/>
            <person name="Guy L."/>
            <person name="Ettema T.J."/>
        </authorList>
    </citation>
    <scope>NUCLEOTIDE SEQUENCE</scope>
</reference>
<feature type="transmembrane region" description="Helical" evidence="10">
    <location>
        <begin position="6"/>
        <end position="29"/>
    </location>
</feature>
<protein>
    <recommendedName>
        <fullName evidence="11">Peptidase M50 domain-containing protein</fullName>
    </recommendedName>
</protein>
<keyword evidence="4 10" id="KW-0812">Transmembrane</keyword>
<evidence type="ECO:0000256" key="1">
    <source>
        <dbReference type="ARBA" id="ARBA00001947"/>
    </source>
</evidence>
<evidence type="ECO:0000256" key="7">
    <source>
        <dbReference type="ARBA" id="ARBA00022989"/>
    </source>
</evidence>
<organism evidence="12">
    <name type="scientific">marine sediment metagenome</name>
    <dbReference type="NCBI Taxonomy" id="412755"/>
    <lineage>
        <taxon>unclassified sequences</taxon>
        <taxon>metagenomes</taxon>
        <taxon>ecological metagenomes</taxon>
    </lineage>
</organism>
<accession>A0A0F9DBF6</accession>
<keyword evidence="5" id="KW-0378">Hydrolase</keyword>
<dbReference type="GO" id="GO:0006508">
    <property type="term" value="P:proteolysis"/>
    <property type="evidence" value="ECO:0007669"/>
    <property type="project" value="UniProtKB-KW"/>
</dbReference>
<dbReference type="PANTHER" id="PTHR42837:SF2">
    <property type="entry name" value="MEMBRANE METALLOPROTEASE ARASP2, CHLOROPLASTIC-RELATED"/>
    <property type="match status" value="1"/>
</dbReference>
<evidence type="ECO:0000256" key="10">
    <source>
        <dbReference type="SAM" id="Phobius"/>
    </source>
</evidence>
<comment type="caution">
    <text evidence="12">The sequence shown here is derived from an EMBL/GenBank/DDBJ whole genome shotgun (WGS) entry which is preliminary data.</text>
</comment>
<dbReference type="InterPro" id="IPR004387">
    <property type="entry name" value="Pept_M50_Zn"/>
</dbReference>
<dbReference type="EMBL" id="LAZR01029635">
    <property type="protein sequence ID" value="KKL58989.1"/>
    <property type="molecule type" value="Genomic_DNA"/>
</dbReference>
<evidence type="ECO:0000256" key="6">
    <source>
        <dbReference type="ARBA" id="ARBA00022833"/>
    </source>
</evidence>
<evidence type="ECO:0000256" key="4">
    <source>
        <dbReference type="ARBA" id="ARBA00022692"/>
    </source>
</evidence>